<dbReference type="OrthoDB" id="275457at2759"/>
<keyword evidence="2" id="KW-1185">Reference proteome</keyword>
<protein>
    <submittedName>
        <fullName evidence="1">Uncharacterized protein</fullName>
    </submittedName>
</protein>
<dbReference type="Proteomes" id="UP000729913">
    <property type="component" value="Unassembled WGS sequence"/>
</dbReference>
<gene>
    <name evidence="1" type="ORF">G9C98_004425</name>
</gene>
<evidence type="ECO:0000313" key="1">
    <source>
        <dbReference type="EMBL" id="KAG8037103.1"/>
    </source>
</evidence>
<name>A0A8J5R2W8_9HYME</name>
<dbReference type="AlphaFoldDB" id="A0A8J5R2W8"/>
<evidence type="ECO:0000313" key="2">
    <source>
        <dbReference type="Proteomes" id="UP000729913"/>
    </source>
</evidence>
<reference evidence="1" key="2">
    <citation type="submission" date="2021-04" db="EMBL/GenBank/DDBJ databases">
        <title>Genome-wide patterns of bracovirus chromosomal integration into multiple host tissues during parasitism.</title>
        <authorList>
            <person name="Chebbi M.A.C."/>
        </authorList>
    </citation>
    <scope>NUCLEOTIDE SEQUENCE</scope>
    <source>
        <tissue evidence="1">Whole body</tissue>
    </source>
</reference>
<reference evidence="1" key="1">
    <citation type="submission" date="2020-03" db="EMBL/GenBank/DDBJ databases">
        <authorList>
            <person name="Chebbi M.A."/>
            <person name="Drezen J.M."/>
        </authorList>
    </citation>
    <scope>NUCLEOTIDE SEQUENCE</scope>
    <source>
        <tissue evidence="1">Whole body</tissue>
    </source>
</reference>
<accession>A0A8J5R2W8</accession>
<comment type="caution">
    <text evidence="1">The sequence shown here is derived from an EMBL/GenBank/DDBJ whole genome shotgun (WGS) entry which is preliminary data.</text>
</comment>
<proteinExistence type="predicted"/>
<sequence>MQHRLHHLTGKETPPKRGKFVRRCSKTLPVTQKPAPAMFTSVFLLEQK</sequence>
<organism evidence="1 2">
    <name type="scientific">Cotesia typhae</name>
    <dbReference type="NCBI Taxonomy" id="2053667"/>
    <lineage>
        <taxon>Eukaryota</taxon>
        <taxon>Metazoa</taxon>
        <taxon>Ecdysozoa</taxon>
        <taxon>Arthropoda</taxon>
        <taxon>Hexapoda</taxon>
        <taxon>Insecta</taxon>
        <taxon>Pterygota</taxon>
        <taxon>Neoptera</taxon>
        <taxon>Endopterygota</taxon>
        <taxon>Hymenoptera</taxon>
        <taxon>Apocrita</taxon>
        <taxon>Ichneumonoidea</taxon>
        <taxon>Braconidae</taxon>
        <taxon>Microgastrinae</taxon>
        <taxon>Cotesia</taxon>
    </lineage>
</organism>
<dbReference type="EMBL" id="JAAOIC020000048">
    <property type="protein sequence ID" value="KAG8037103.1"/>
    <property type="molecule type" value="Genomic_DNA"/>
</dbReference>